<gene>
    <name evidence="9" type="ORF">SAMN04489796_1011330</name>
</gene>
<keyword evidence="7 8" id="KW-0472">Membrane</keyword>
<keyword evidence="3" id="KW-1003">Cell membrane</keyword>
<evidence type="ECO:0000313" key="10">
    <source>
        <dbReference type="Proteomes" id="UP000199492"/>
    </source>
</evidence>
<dbReference type="OrthoDB" id="1132160at2"/>
<dbReference type="STRING" id="262004.SAMN04489796_1011330"/>
<reference evidence="10" key="1">
    <citation type="submission" date="2016-10" db="EMBL/GenBank/DDBJ databases">
        <authorList>
            <person name="Varghese N."/>
            <person name="Submissions S."/>
        </authorList>
    </citation>
    <scope>NUCLEOTIDE SEQUENCE [LARGE SCALE GENOMIC DNA]</scope>
    <source>
        <strain evidence="10">DSM 15363</strain>
    </source>
</reference>
<feature type="transmembrane region" description="Helical" evidence="8">
    <location>
        <begin position="74"/>
        <end position="97"/>
    </location>
</feature>
<comment type="subcellular location">
    <subcellularLocation>
        <location evidence="1">Cell membrane</location>
        <topology evidence="1">Multi-pass membrane protein</topology>
    </subcellularLocation>
</comment>
<keyword evidence="4 8" id="KW-0812">Transmembrane</keyword>
<sequence>MNSIAGINIVRFVLLLLLQVVICNHIDFLGYINPYIYIIFIFLFPIREDRLVLLLVSFLLGMMVDIFSDSGGVHAAAAVSLAYARPILLKSSFGMLYEHQTIKFSTTDIGSLITYISLGTVIHHFILFSLEIFNISNILLVLQKTLFSSIFTILLSVLIIILFSRNRK</sequence>
<dbReference type="EMBL" id="FNCZ01000001">
    <property type="protein sequence ID" value="SDH07931.1"/>
    <property type="molecule type" value="Genomic_DNA"/>
</dbReference>
<evidence type="ECO:0000256" key="6">
    <source>
        <dbReference type="ARBA" id="ARBA00022989"/>
    </source>
</evidence>
<dbReference type="GO" id="GO:0008360">
    <property type="term" value="P:regulation of cell shape"/>
    <property type="evidence" value="ECO:0007669"/>
    <property type="project" value="UniProtKB-KW"/>
</dbReference>
<evidence type="ECO:0000256" key="4">
    <source>
        <dbReference type="ARBA" id="ARBA00022692"/>
    </source>
</evidence>
<evidence type="ECO:0000256" key="2">
    <source>
        <dbReference type="ARBA" id="ARBA00007776"/>
    </source>
</evidence>
<proteinExistence type="inferred from homology"/>
<keyword evidence="5" id="KW-0133">Cell shape</keyword>
<dbReference type="Proteomes" id="UP000199492">
    <property type="component" value="Unassembled WGS sequence"/>
</dbReference>
<feature type="transmembrane region" description="Helical" evidence="8">
    <location>
        <begin position="145"/>
        <end position="163"/>
    </location>
</feature>
<dbReference type="InterPro" id="IPR007227">
    <property type="entry name" value="Cell_shape_determining_MreD"/>
</dbReference>
<feature type="transmembrane region" description="Helical" evidence="8">
    <location>
        <begin position="5"/>
        <end position="22"/>
    </location>
</feature>
<name>A0A1G7ZGP4_9FLAO</name>
<dbReference type="RefSeq" id="WP_092466762.1">
    <property type="nucleotide sequence ID" value="NZ_FNCZ01000001.1"/>
</dbReference>
<feature type="transmembrane region" description="Helical" evidence="8">
    <location>
        <begin position="109"/>
        <end position="133"/>
    </location>
</feature>
<evidence type="ECO:0000256" key="8">
    <source>
        <dbReference type="SAM" id="Phobius"/>
    </source>
</evidence>
<organism evidence="9 10">
    <name type="scientific">Winogradskyella thalassocola</name>
    <dbReference type="NCBI Taxonomy" id="262004"/>
    <lineage>
        <taxon>Bacteria</taxon>
        <taxon>Pseudomonadati</taxon>
        <taxon>Bacteroidota</taxon>
        <taxon>Flavobacteriia</taxon>
        <taxon>Flavobacteriales</taxon>
        <taxon>Flavobacteriaceae</taxon>
        <taxon>Winogradskyella</taxon>
    </lineage>
</organism>
<dbReference type="NCBIfam" id="TIGR03426">
    <property type="entry name" value="shape_MreD"/>
    <property type="match status" value="1"/>
</dbReference>
<evidence type="ECO:0000256" key="7">
    <source>
        <dbReference type="ARBA" id="ARBA00023136"/>
    </source>
</evidence>
<protein>
    <submittedName>
        <fullName evidence="9">Rod shape-determining protein MreD</fullName>
    </submittedName>
</protein>
<feature type="transmembrane region" description="Helical" evidence="8">
    <location>
        <begin position="28"/>
        <end position="44"/>
    </location>
</feature>
<feature type="transmembrane region" description="Helical" evidence="8">
    <location>
        <begin position="51"/>
        <end position="68"/>
    </location>
</feature>
<keyword evidence="6 8" id="KW-1133">Transmembrane helix</keyword>
<dbReference type="AlphaFoldDB" id="A0A1G7ZGP4"/>
<evidence type="ECO:0000256" key="5">
    <source>
        <dbReference type="ARBA" id="ARBA00022960"/>
    </source>
</evidence>
<accession>A0A1G7ZGP4</accession>
<dbReference type="GO" id="GO:0005886">
    <property type="term" value="C:plasma membrane"/>
    <property type="evidence" value="ECO:0007669"/>
    <property type="project" value="UniProtKB-SubCell"/>
</dbReference>
<evidence type="ECO:0000256" key="1">
    <source>
        <dbReference type="ARBA" id="ARBA00004651"/>
    </source>
</evidence>
<keyword evidence="10" id="KW-1185">Reference proteome</keyword>
<comment type="similarity">
    <text evidence="2">Belongs to the MreD family.</text>
</comment>
<evidence type="ECO:0000256" key="3">
    <source>
        <dbReference type="ARBA" id="ARBA00022475"/>
    </source>
</evidence>
<evidence type="ECO:0000313" key="9">
    <source>
        <dbReference type="EMBL" id="SDH07931.1"/>
    </source>
</evidence>